<keyword evidence="8" id="KW-1185">Reference proteome</keyword>
<evidence type="ECO:0000256" key="1">
    <source>
        <dbReference type="ARBA" id="ARBA00004167"/>
    </source>
</evidence>
<evidence type="ECO:0000256" key="3">
    <source>
        <dbReference type="ARBA" id="ARBA00022692"/>
    </source>
</evidence>
<name>A0A367QKY9_9NOSO</name>
<accession>A0A367QKY9</accession>
<dbReference type="InterPro" id="IPR031975">
    <property type="entry name" value="Pilin_GH"/>
</dbReference>
<dbReference type="InterPro" id="IPR012902">
    <property type="entry name" value="N_methyl_site"/>
</dbReference>
<dbReference type="InterPro" id="IPR045584">
    <property type="entry name" value="Pilin-like"/>
</dbReference>
<evidence type="ECO:0000256" key="5">
    <source>
        <dbReference type="ARBA" id="ARBA00023136"/>
    </source>
</evidence>
<dbReference type="NCBIfam" id="TIGR02532">
    <property type="entry name" value="IV_pilin_GFxxxE"/>
    <property type="match status" value="1"/>
</dbReference>
<keyword evidence="2" id="KW-0488">Methylation</keyword>
<evidence type="ECO:0000313" key="7">
    <source>
        <dbReference type="EMBL" id="RCJ24709.1"/>
    </source>
</evidence>
<dbReference type="AlphaFoldDB" id="A0A367QKY9"/>
<gene>
    <name evidence="7" type="ORF">A6770_03360</name>
</gene>
<dbReference type="PANTHER" id="PTHR30093:SF44">
    <property type="entry name" value="TYPE II SECRETION SYSTEM CORE PROTEIN G"/>
    <property type="match status" value="1"/>
</dbReference>
<comment type="caution">
    <text evidence="7">The sequence shown here is derived from an EMBL/GenBank/DDBJ whole genome shotgun (WGS) entry which is preliminary data.</text>
</comment>
<dbReference type="Pfam" id="PF16734">
    <property type="entry name" value="Pilin_GH"/>
    <property type="match status" value="1"/>
</dbReference>
<dbReference type="SUPFAM" id="SSF54523">
    <property type="entry name" value="Pili subunits"/>
    <property type="match status" value="1"/>
</dbReference>
<comment type="subcellular location">
    <subcellularLocation>
        <location evidence="1">Membrane</location>
        <topology evidence="1">Single-pass membrane protein</topology>
    </subcellularLocation>
</comment>
<evidence type="ECO:0000313" key="8">
    <source>
        <dbReference type="Proteomes" id="UP000252107"/>
    </source>
</evidence>
<dbReference type="GO" id="GO:0016020">
    <property type="term" value="C:membrane"/>
    <property type="evidence" value="ECO:0007669"/>
    <property type="project" value="UniProtKB-SubCell"/>
</dbReference>
<dbReference type="Gene3D" id="3.30.700.10">
    <property type="entry name" value="Glycoprotein, Type 4 Pilin"/>
    <property type="match status" value="1"/>
</dbReference>
<dbReference type="Proteomes" id="UP000252107">
    <property type="component" value="Unassembled WGS sequence"/>
</dbReference>
<feature type="transmembrane region" description="Helical" evidence="6">
    <location>
        <begin position="27"/>
        <end position="49"/>
    </location>
</feature>
<evidence type="ECO:0000256" key="2">
    <source>
        <dbReference type="ARBA" id="ARBA00022481"/>
    </source>
</evidence>
<keyword evidence="5 6" id="KW-0472">Membrane</keyword>
<sequence length="186" mass="19769">MLKPELQAKFLNHLSNRKNKEEEGFTLIELLVVVIIIGVLAAIALPSLLGQVNKAKQAEAKNNVGTINRAQQAFFLEYQGFAKDMSTLQVGVKSQTENFFYSVVTTADLGIIYASAYKKALKSYYGAVGTQTGAGATSEALTVAIACESPDPKDVANFAAVANTPAADINTAGPTTCANDYKSLAR</sequence>
<evidence type="ECO:0000256" key="6">
    <source>
        <dbReference type="SAM" id="Phobius"/>
    </source>
</evidence>
<keyword evidence="4 6" id="KW-1133">Transmembrane helix</keyword>
<dbReference type="PROSITE" id="PS00409">
    <property type="entry name" value="PROKAR_NTER_METHYL"/>
    <property type="match status" value="1"/>
</dbReference>
<organism evidence="7 8">
    <name type="scientific">Nostoc minutum NIES-26</name>
    <dbReference type="NCBI Taxonomy" id="1844469"/>
    <lineage>
        <taxon>Bacteria</taxon>
        <taxon>Bacillati</taxon>
        <taxon>Cyanobacteriota</taxon>
        <taxon>Cyanophyceae</taxon>
        <taxon>Nostocales</taxon>
        <taxon>Nostocaceae</taxon>
        <taxon>Nostoc</taxon>
    </lineage>
</organism>
<keyword evidence="3 6" id="KW-0812">Transmembrane</keyword>
<evidence type="ECO:0000256" key="4">
    <source>
        <dbReference type="ARBA" id="ARBA00022989"/>
    </source>
</evidence>
<protein>
    <submittedName>
        <fullName evidence="7">General secretion pathway protein GspG</fullName>
    </submittedName>
</protein>
<reference evidence="7" key="1">
    <citation type="submission" date="2016-04" db="EMBL/GenBank/DDBJ databases">
        <authorList>
            <person name="Tabuchi Yagui T.R."/>
        </authorList>
    </citation>
    <scope>NUCLEOTIDE SEQUENCE [LARGE SCALE GENOMIC DNA]</scope>
    <source>
        <strain evidence="7">NIES-26</strain>
    </source>
</reference>
<proteinExistence type="predicted"/>
<dbReference type="PANTHER" id="PTHR30093">
    <property type="entry name" value="GENERAL SECRETION PATHWAY PROTEIN G"/>
    <property type="match status" value="1"/>
</dbReference>
<dbReference type="EMBL" id="LXQD01000317">
    <property type="protein sequence ID" value="RCJ24709.1"/>
    <property type="molecule type" value="Genomic_DNA"/>
</dbReference>
<dbReference type="Pfam" id="PF07963">
    <property type="entry name" value="N_methyl"/>
    <property type="match status" value="1"/>
</dbReference>